<sequence length="136" mass="14735">MEGALLLSEFIEATVYEIALGVDRARVRARNYAAVNPNDIDKKNVLERNEINFDVSIVVSENGETRKRGDAKIGGELKVASVLKVSLGGSAGIEDVAASKSEHTHRVSFKVPIYLNANYRGNATVEAEARAMGMLD</sequence>
<reference evidence="1 2" key="1">
    <citation type="submission" date="2018-04" db="EMBL/GenBank/DDBJ databases">
        <title>The genome sequence of Caulobacter sp. 744.</title>
        <authorList>
            <person name="Gao J."/>
            <person name="Sun J."/>
        </authorList>
    </citation>
    <scope>NUCLEOTIDE SEQUENCE [LARGE SCALE GENOMIC DNA]</scope>
    <source>
        <strain evidence="1 2">774</strain>
    </source>
</reference>
<comment type="caution">
    <text evidence="1">The sequence shown here is derived from an EMBL/GenBank/DDBJ whole genome shotgun (WGS) entry which is preliminary data.</text>
</comment>
<keyword evidence="2" id="KW-1185">Reference proteome</keyword>
<proteinExistence type="predicted"/>
<evidence type="ECO:0000313" key="2">
    <source>
        <dbReference type="Proteomes" id="UP000245073"/>
    </source>
</evidence>
<name>A0A2T9K4H0_9CAUL</name>
<dbReference type="EMBL" id="QDKQ01000034">
    <property type="protein sequence ID" value="PVM90691.1"/>
    <property type="molecule type" value="Genomic_DNA"/>
</dbReference>
<dbReference type="AlphaFoldDB" id="A0A2T9K4H0"/>
<dbReference type="Proteomes" id="UP000245073">
    <property type="component" value="Unassembled WGS sequence"/>
</dbReference>
<organism evidence="1 2">
    <name type="scientific">Caulobacter endophyticus</name>
    <dbReference type="NCBI Taxonomy" id="2172652"/>
    <lineage>
        <taxon>Bacteria</taxon>
        <taxon>Pseudomonadati</taxon>
        <taxon>Pseudomonadota</taxon>
        <taxon>Alphaproteobacteria</taxon>
        <taxon>Caulobacterales</taxon>
        <taxon>Caulobacteraceae</taxon>
        <taxon>Caulobacter</taxon>
    </lineage>
</organism>
<protein>
    <submittedName>
        <fullName evidence="1">Uncharacterized protein</fullName>
    </submittedName>
</protein>
<accession>A0A2T9K4H0</accession>
<gene>
    <name evidence="1" type="ORF">DDF67_09685</name>
</gene>
<evidence type="ECO:0000313" key="1">
    <source>
        <dbReference type="EMBL" id="PVM90691.1"/>
    </source>
</evidence>